<name>A0A4Q2KVU0_9FUSO</name>
<comment type="caution">
    <text evidence="1">The sequence shown here is derived from an EMBL/GenBank/DDBJ whole genome shotgun (WGS) entry which is preliminary data.</text>
</comment>
<protein>
    <recommendedName>
        <fullName evidence="3">MORN repeat protein</fullName>
    </recommendedName>
</protein>
<proteinExistence type="predicted"/>
<dbReference type="Proteomes" id="UP000289216">
    <property type="component" value="Unassembled WGS sequence"/>
</dbReference>
<dbReference type="SUPFAM" id="SSF82185">
    <property type="entry name" value="Histone H3 K4-specific methyltransferase SET7/9 N-terminal domain"/>
    <property type="match status" value="1"/>
</dbReference>
<dbReference type="InterPro" id="IPR011652">
    <property type="entry name" value="MORN_2"/>
</dbReference>
<evidence type="ECO:0000313" key="1">
    <source>
        <dbReference type="EMBL" id="RXZ67942.1"/>
    </source>
</evidence>
<organism evidence="1 2">
    <name type="scientific">Fusobacterium necrophorum</name>
    <dbReference type="NCBI Taxonomy" id="859"/>
    <lineage>
        <taxon>Bacteria</taxon>
        <taxon>Fusobacteriati</taxon>
        <taxon>Fusobacteriota</taxon>
        <taxon>Fusobacteriia</taxon>
        <taxon>Fusobacteriales</taxon>
        <taxon>Fusobacteriaceae</taxon>
        <taxon>Fusobacterium</taxon>
    </lineage>
</organism>
<evidence type="ECO:0008006" key="3">
    <source>
        <dbReference type="Google" id="ProtNLM"/>
    </source>
</evidence>
<sequence length="62" mass="7386">MCFISRKYCMMERFVSHRDSVREGVYKSYYANGQLEIIKNYKNGNLHGSYETFYNDGKISSR</sequence>
<gene>
    <name evidence="1" type="ORF">EPT53_10355</name>
</gene>
<dbReference type="EMBL" id="SBAP01000101">
    <property type="protein sequence ID" value="RXZ67942.1"/>
    <property type="molecule type" value="Genomic_DNA"/>
</dbReference>
<dbReference type="Gene3D" id="3.90.930.1">
    <property type="match status" value="1"/>
</dbReference>
<reference evidence="1 2" key="1">
    <citation type="submission" date="2019-01" db="EMBL/GenBank/DDBJ databases">
        <title>Fusobacterium necrophorum Isolated From the Uterus of Dairy Cows.</title>
        <authorList>
            <person name="Francis A.M."/>
        </authorList>
    </citation>
    <scope>NUCLEOTIDE SEQUENCE [LARGE SCALE GENOMIC DNA]</scope>
    <source>
        <strain evidence="1 2">KG35</strain>
    </source>
</reference>
<dbReference type="Pfam" id="PF07661">
    <property type="entry name" value="MORN_2"/>
    <property type="match status" value="2"/>
</dbReference>
<dbReference type="AlphaFoldDB" id="A0A4Q2KVU0"/>
<feature type="non-terminal residue" evidence="1">
    <location>
        <position position="62"/>
    </location>
</feature>
<accession>A0A4Q2KVU0</accession>
<evidence type="ECO:0000313" key="2">
    <source>
        <dbReference type="Proteomes" id="UP000289216"/>
    </source>
</evidence>